<dbReference type="InterPro" id="IPR038765">
    <property type="entry name" value="Papain-like_cys_pep_sf"/>
</dbReference>
<proteinExistence type="predicted"/>
<dbReference type="EMBL" id="JAKJPO010000001">
    <property type="protein sequence ID" value="MCF7220848.1"/>
    <property type="molecule type" value="Genomic_DNA"/>
</dbReference>
<accession>A0ABS9HRE7</accession>
<dbReference type="Gene3D" id="3.90.1720.10">
    <property type="entry name" value="endopeptidase domain like (from Nostoc punctiforme)"/>
    <property type="match status" value="1"/>
</dbReference>
<feature type="region of interest" description="Disordered" evidence="1">
    <location>
        <begin position="290"/>
        <end position="320"/>
    </location>
</feature>
<reference evidence="2" key="1">
    <citation type="submission" date="2022-01" db="EMBL/GenBank/DDBJ databases">
        <title>Lysobacter chinensis sp. nov., a bacterium isolated from cow dung compost.</title>
        <authorList>
            <person name="Liu Y."/>
        </authorList>
    </citation>
    <scope>NUCLEOTIDE SEQUENCE</scope>
    <source>
        <strain evidence="2">TLK-CK17</strain>
    </source>
</reference>
<comment type="caution">
    <text evidence="2">The sequence shown here is derived from an EMBL/GenBank/DDBJ whole genome shotgun (WGS) entry which is preliminary data.</text>
</comment>
<reference evidence="2" key="2">
    <citation type="submission" date="2022-01" db="EMBL/GenBank/DDBJ databases">
        <authorList>
            <person name="Zhou L.Y."/>
        </authorList>
    </citation>
    <scope>NUCLEOTIDE SEQUENCE</scope>
    <source>
        <strain evidence="2">TLK-CK17</strain>
    </source>
</reference>
<gene>
    <name evidence="2" type="ORF">L3V18_03460</name>
</gene>
<keyword evidence="3" id="KW-1185">Reference proteome</keyword>
<dbReference type="SUPFAM" id="SSF54001">
    <property type="entry name" value="Cysteine proteinases"/>
    <property type="match status" value="1"/>
</dbReference>
<evidence type="ECO:0000256" key="1">
    <source>
        <dbReference type="SAM" id="MobiDB-lite"/>
    </source>
</evidence>
<evidence type="ECO:0008006" key="4">
    <source>
        <dbReference type="Google" id="ProtNLM"/>
    </source>
</evidence>
<evidence type="ECO:0000313" key="3">
    <source>
        <dbReference type="Proteomes" id="UP001430796"/>
    </source>
</evidence>
<evidence type="ECO:0000313" key="2">
    <source>
        <dbReference type="EMBL" id="MCF7220848.1"/>
    </source>
</evidence>
<name>A0ABS9HRE7_9GAMM</name>
<sequence>MNEHSVVRPIQTVAADVVQPGDVLLMRGRSELSTLIAWASDSVYSHSAVMADDGRLYESITHGIMSVPLAPRLAEGSPVYLVDAFRPVAYDRSPLSEQERAQVVAHGTGLLGLQYATSELAMIGIVVAVRGKSFPGAPMWLRSVLRAAFDSLLSDDAGKMTCSEFVYRCFAENAARPKGRLAPEIVVTPPPDPPLPYTGNVRKLIEEVWSLLRPQHKARFLQTEVDMAGSATPTDLERRIGDVSAAELEALASEVRARLGIGEQVPAQFKSAARSALQGLPEAVLPFAATHPKGVSPGDLARTPSHQPLGRLMQAPDWHG</sequence>
<organism evidence="2 3">
    <name type="scientific">Marilutibacter chinensis</name>
    <dbReference type="NCBI Taxonomy" id="2912247"/>
    <lineage>
        <taxon>Bacteria</taxon>
        <taxon>Pseudomonadati</taxon>
        <taxon>Pseudomonadota</taxon>
        <taxon>Gammaproteobacteria</taxon>
        <taxon>Lysobacterales</taxon>
        <taxon>Lysobacteraceae</taxon>
        <taxon>Marilutibacter</taxon>
    </lineage>
</organism>
<dbReference type="RefSeq" id="WP_237053190.1">
    <property type="nucleotide sequence ID" value="NZ_JAKJPO010000001.1"/>
</dbReference>
<protein>
    <recommendedName>
        <fullName evidence="4">Permuted papain-like amidase YaeF/Yiix C92 family enzyme</fullName>
    </recommendedName>
</protein>
<dbReference type="Proteomes" id="UP001430796">
    <property type="component" value="Unassembled WGS sequence"/>
</dbReference>